<organism evidence="2 3">
    <name type="scientific">Snodgrassella alvi SCGC AB-598-J21</name>
    <dbReference type="NCBI Taxonomy" id="1385367"/>
    <lineage>
        <taxon>Bacteria</taxon>
        <taxon>Pseudomonadati</taxon>
        <taxon>Pseudomonadota</taxon>
        <taxon>Betaproteobacteria</taxon>
        <taxon>Neisseriales</taxon>
        <taxon>Neisseriaceae</taxon>
        <taxon>Snodgrassella</taxon>
    </lineage>
</organism>
<evidence type="ECO:0000313" key="2">
    <source>
        <dbReference type="EMBL" id="KEQ01110.1"/>
    </source>
</evidence>
<name>A0A074VF46_9NEIS</name>
<reference evidence="2 3" key="1">
    <citation type="journal article" date="2014" name="PLoS Genet.">
        <title>Hidden diversity in honey bee gut symbionts detected by single-cell genomics.</title>
        <authorList>
            <person name="Engel P."/>
            <person name="Stepanauskas R."/>
            <person name="Moran N."/>
        </authorList>
    </citation>
    <scope>NUCLEOTIDE SEQUENCE [LARGE SCALE GENOMIC DNA]</scope>
    <source>
        <strain evidence="2 3">SCGC AB-598-J21</strain>
    </source>
</reference>
<evidence type="ECO:0000313" key="3">
    <source>
        <dbReference type="Proteomes" id="UP000027644"/>
    </source>
</evidence>
<dbReference type="EMBL" id="AVQL01000436">
    <property type="protein sequence ID" value="KEQ01110.1"/>
    <property type="molecule type" value="Genomic_DNA"/>
</dbReference>
<evidence type="ECO:0008006" key="4">
    <source>
        <dbReference type="Google" id="ProtNLM"/>
    </source>
</evidence>
<protein>
    <recommendedName>
        <fullName evidence="4">Lipoprotein</fullName>
    </recommendedName>
</protein>
<proteinExistence type="predicted"/>
<evidence type="ECO:0000256" key="1">
    <source>
        <dbReference type="SAM" id="SignalP"/>
    </source>
</evidence>
<dbReference type="AlphaFoldDB" id="A0A074VF46"/>
<accession>A0A074VF46</accession>
<keyword evidence="1" id="KW-0732">Signal</keyword>
<comment type="caution">
    <text evidence="2">The sequence shown here is derived from an EMBL/GenBank/DDBJ whole genome shotgun (WGS) entry which is preliminary data.</text>
</comment>
<dbReference type="Proteomes" id="UP000027644">
    <property type="component" value="Unassembled WGS sequence"/>
</dbReference>
<feature type="signal peptide" evidence="1">
    <location>
        <begin position="1"/>
        <end position="19"/>
    </location>
</feature>
<sequence>MLKNFVIWLMMLFCLSACQSLPVIDSLPVLKQTLTLQVTDKDGSNSLLLIEPLSEQQWRFVQVDGLGAPISRQILQQGKWHNDGFLPPNPKARQLFTAAYVYLGHQYHWSVPAELNDVRVSSGTDGMVAEIEWHKQHWKIREVTDE</sequence>
<feature type="chain" id="PRO_5001700643" description="Lipoprotein" evidence="1">
    <location>
        <begin position="20"/>
        <end position="146"/>
    </location>
</feature>
<gene>
    <name evidence="2" type="ORF">SASC598J21_011070</name>
</gene>